<feature type="domain" description="Calponin-homology (CH)" evidence="13">
    <location>
        <begin position="819"/>
        <end position="951"/>
    </location>
</feature>
<dbReference type="Pfam" id="PF00612">
    <property type="entry name" value="IQ"/>
    <property type="match status" value="3"/>
</dbReference>
<evidence type="ECO:0000256" key="6">
    <source>
        <dbReference type="ARBA" id="ARBA00022737"/>
    </source>
</evidence>
<keyword evidence="11" id="KW-0131">Cell cycle</keyword>
<dbReference type="SMART" id="SM00015">
    <property type="entry name" value="IQ"/>
    <property type="match status" value="22"/>
</dbReference>
<keyword evidence="9" id="KW-0175">Coiled coil</keyword>
<feature type="compositionally biased region" description="Basic residues" evidence="12">
    <location>
        <begin position="138"/>
        <end position="147"/>
    </location>
</feature>
<dbReference type="GO" id="GO:0005737">
    <property type="term" value="C:cytoplasm"/>
    <property type="evidence" value="ECO:0007669"/>
    <property type="project" value="UniProtKB-SubCell"/>
</dbReference>
<keyword evidence="15" id="KW-1185">Reference proteome</keyword>
<keyword evidence="5" id="KW-0132">Cell division</keyword>
<dbReference type="OrthoDB" id="2148418at2759"/>
<gene>
    <name evidence="14" type="ORF">GWI33_018555</name>
</gene>
<keyword evidence="7" id="KW-0498">Mitosis</keyword>
<dbReference type="FunFam" id="1.10.418.10:FF:000051">
    <property type="entry name" value="Abnormal spindle-like microcephaly-associated protein homolog"/>
    <property type="match status" value="1"/>
</dbReference>
<dbReference type="GO" id="GO:0007051">
    <property type="term" value="P:spindle organization"/>
    <property type="evidence" value="ECO:0007669"/>
    <property type="project" value="TreeGrafter"/>
</dbReference>
<comment type="caution">
    <text evidence="14">The sequence shown here is derived from an EMBL/GenBank/DDBJ whole genome shotgun (WGS) entry which is preliminary data.</text>
</comment>
<keyword evidence="8" id="KW-0112">Calmodulin-binding</keyword>
<keyword evidence="3" id="KW-0963">Cytoplasm</keyword>
<dbReference type="GO" id="GO:0051295">
    <property type="term" value="P:establishment of meiotic spindle localization"/>
    <property type="evidence" value="ECO:0007669"/>
    <property type="project" value="TreeGrafter"/>
</dbReference>
<dbReference type="SUPFAM" id="SSF47576">
    <property type="entry name" value="Calponin-homology domain, CH-domain"/>
    <property type="match status" value="1"/>
</dbReference>
<dbReference type="Pfam" id="PF00307">
    <property type="entry name" value="CH"/>
    <property type="match status" value="1"/>
</dbReference>
<feature type="compositionally biased region" description="Basic and acidic residues" evidence="12">
    <location>
        <begin position="524"/>
        <end position="534"/>
    </location>
</feature>
<evidence type="ECO:0000256" key="9">
    <source>
        <dbReference type="ARBA" id="ARBA00023054"/>
    </source>
</evidence>
<dbReference type="SMART" id="SM00033">
    <property type="entry name" value="CH"/>
    <property type="match status" value="1"/>
</dbReference>
<evidence type="ECO:0000256" key="3">
    <source>
        <dbReference type="ARBA" id="ARBA00022490"/>
    </source>
</evidence>
<evidence type="ECO:0000256" key="2">
    <source>
        <dbReference type="ARBA" id="ARBA00004496"/>
    </source>
</evidence>
<dbReference type="GO" id="GO:0051301">
    <property type="term" value="P:cell division"/>
    <property type="evidence" value="ECO:0007669"/>
    <property type="project" value="UniProtKB-KW"/>
</dbReference>
<proteinExistence type="predicted"/>
<dbReference type="SUPFAM" id="SSF52540">
    <property type="entry name" value="P-loop containing nucleoside triphosphate hydrolases"/>
    <property type="match status" value="1"/>
</dbReference>
<feature type="region of interest" description="Disordered" evidence="12">
    <location>
        <begin position="512"/>
        <end position="535"/>
    </location>
</feature>
<keyword evidence="4" id="KW-0597">Phosphoprotein</keyword>
<dbReference type="Proteomes" id="UP000625711">
    <property type="component" value="Unassembled WGS sequence"/>
</dbReference>
<reference evidence="14" key="1">
    <citation type="submission" date="2020-08" db="EMBL/GenBank/DDBJ databases">
        <title>Genome sequencing and assembly of the red palm weevil Rhynchophorus ferrugineus.</title>
        <authorList>
            <person name="Dias G.B."/>
            <person name="Bergman C.M."/>
            <person name="Manee M."/>
        </authorList>
    </citation>
    <scope>NUCLEOTIDE SEQUENCE</scope>
    <source>
        <strain evidence="14">AA-2017</strain>
        <tissue evidence="14">Whole larva</tissue>
    </source>
</reference>
<evidence type="ECO:0000256" key="5">
    <source>
        <dbReference type="ARBA" id="ARBA00022618"/>
    </source>
</evidence>
<accession>A0A834I004</accession>
<dbReference type="GO" id="GO:0005516">
    <property type="term" value="F:calmodulin binding"/>
    <property type="evidence" value="ECO:0007669"/>
    <property type="project" value="UniProtKB-KW"/>
</dbReference>
<name>A0A834I004_RHYFE</name>
<dbReference type="InterPro" id="IPR036872">
    <property type="entry name" value="CH_dom_sf"/>
</dbReference>
<evidence type="ECO:0000256" key="11">
    <source>
        <dbReference type="ARBA" id="ARBA00023306"/>
    </source>
</evidence>
<dbReference type="PANTHER" id="PTHR22706">
    <property type="entry name" value="ASSEMBLY FACTOR FOR SPINDLE MICROTUBULES"/>
    <property type="match status" value="1"/>
</dbReference>
<dbReference type="CDD" id="cd21223">
    <property type="entry name" value="CH_ASPM_rpt1"/>
    <property type="match status" value="1"/>
</dbReference>
<dbReference type="PANTHER" id="PTHR22706:SF1">
    <property type="entry name" value="ASSEMBLY FACTOR FOR SPINDLE MICROTUBULES"/>
    <property type="match status" value="1"/>
</dbReference>
<organism evidence="14 15">
    <name type="scientific">Rhynchophorus ferrugineus</name>
    <name type="common">Red palm weevil</name>
    <name type="synonym">Curculio ferrugineus</name>
    <dbReference type="NCBI Taxonomy" id="354439"/>
    <lineage>
        <taxon>Eukaryota</taxon>
        <taxon>Metazoa</taxon>
        <taxon>Ecdysozoa</taxon>
        <taxon>Arthropoda</taxon>
        <taxon>Hexapoda</taxon>
        <taxon>Insecta</taxon>
        <taxon>Pterygota</taxon>
        <taxon>Neoptera</taxon>
        <taxon>Endopterygota</taxon>
        <taxon>Coleoptera</taxon>
        <taxon>Polyphaga</taxon>
        <taxon>Cucujiformia</taxon>
        <taxon>Curculionidae</taxon>
        <taxon>Dryophthorinae</taxon>
        <taxon>Rhynchophorus</taxon>
    </lineage>
</organism>
<dbReference type="InterPro" id="IPR027417">
    <property type="entry name" value="P-loop_NTPase"/>
</dbReference>
<evidence type="ECO:0000313" key="14">
    <source>
        <dbReference type="EMBL" id="KAF7268285.1"/>
    </source>
</evidence>
<evidence type="ECO:0000256" key="12">
    <source>
        <dbReference type="SAM" id="MobiDB-lite"/>
    </source>
</evidence>
<feature type="region of interest" description="Disordered" evidence="12">
    <location>
        <begin position="135"/>
        <end position="162"/>
    </location>
</feature>
<dbReference type="Gene3D" id="1.20.5.190">
    <property type="match status" value="4"/>
</dbReference>
<dbReference type="PROSITE" id="PS50096">
    <property type="entry name" value="IQ"/>
    <property type="match status" value="9"/>
</dbReference>
<evidence type="ECO:0000256" key="8">
    <source>
        <dbReference type="ARBA" id="ARBA00022860"/>
    </source>
</evidence>
<dbReference type="InterPro" id="IPR051185">
    <property type="entry name" value="ASPM"/>
</dbReference>
<dbReference type="Gene3D" id="1.10.418.10">
    <property type="entry name" value="Calponin-like domain"/>
    <property type="match status" value="1"/>
</dbReference>
<dbReference type="InterPro" id="IPR001715">
    <property type="entry name" value="CH_dom"/>
</dbReference>
<evidence type="ECO:0000256" key="10">
    <source>
        <dbReference type="ARBA" id="ARBA00023242"/>
    </source>
</evidence>
<keyword evidence="6" id="KW-0677">Repeat</keyword>
<dbReference type="EMBL" id="JAACXV010014334">
    <property type="protein sequence ID" value="KAF7268285.1"/>
    <property type="molecule type" value="Genomic_DNA"/>
</dbReference>
<dbReference type="GO" id="GO:0000278">
    <property type="term" value="P:mitotic cell cycle"/>
    <property type="evidence" value="ECO:0007669"/>
    <property type="project" value="TreeGrafter"/>
</dbReference>
<dbReference type="GO" id="GO:0005634">
    <property type="term" value="C:nucleus"/>
    <property type="evidence" value="ECO:0007669"/>
    <property type="project" value="UniProtKB-SubCell"/>
</dbReference>
<dbReference type="InterPro" id="IPR000048">
    <property type="entry name" value="IQ_motif_EF-hand-BS"/>
</dbReference>
<evidence type="ECO:0000256" key="7">
    <source>
        <dbReference type="ARBA" id="ARBA00022776"/>
    </source>
</evidence>
<evidence type="ECO:0000256" key="4">
    <source>
        <dbReference type="ARBA" id="ARBA00022553"/>
    </source>
</evidence>
<dbReference type="Pfam" id="PF15780">
    <property type="entry name" value="ASH"/>
    <property type="match status" value="1"/>
</dbReference>
<sequence>MFFQISPVVRKNTKPVVQKKQENEEVEIEMLSLAPFTPTPKILFENVVVGAVQTRKILIQNPTSQDIDIYINNSVPEDIGLMFSWTHNHIARNTECMLELSWCPKQDEACRHSIIFTDGKRLNRNVAITFKSVSPKQMKSKGVKSKSKTQNQKPATLPLKRKPVSPTKKLRSVNMSPVRINGACYLSPEKYHRPPHTYLKTDTFYTSPKSQQQSQKYARHHTFERLSSKENKENELLLHEPNFLSSTAKSFLSPCPVNFSMDDRRETYILSPHRDRRETYILKVDKTETVFESKNMYVIESPIHLKGTFTMDSISNSPVFRDSLESPGILPLREKNLFTNDENRTFNKDQSPSDALKEGITSSFEHNLRRAVDAFTFSPLISPQKKVHENHFNKFSSPNRTFERTSEPNSTFQLNVSNETYVKSNSSSDISGGTYVKDTSAGDFEDSPLSSKMQRAESPVFLKPRSFDFATIVENNRNNIEPRKYKNLSAIAEESSIISECSFRAGAKRKSLSTSNTSIKRGRLSGEPKTDWSKKGGAAFRVAKTSTGLNLKQFATQSKPQEQSVEHMSTIQETSVKTVIVQNPFLYANVIDPFMSSSIYSTEEWVEQQELHFKKWLNVLLTPPEELDSKTEIDAAKIWQECKKKDVSEAPTKEVISYNYNVNSKLAALRRQSQNMFRSKDMNAVLQKVCQVVDSGKLSIREDKDLHLNLKLKSDIMGLILGYNPLWLRIGLETIYNEVIPLKSNSDANGLAGFIMERFFRDPYLMKKHKTVYAPKYAIELKKFMLKKFLILVYFLDQAKTNKLIPHDPCLFCKNAADKESKLVLTHFARETLSAVGDINKYLRCLGYKVAHQQSYIHEFDYAVKNLGVDLRDGVRLVKVMEILQMRADLTGQLRVPAISRLQKVHNMQVAFNALKESGYEIQYDISPKDIVDGHKENTLSFLWQIIYKYQAPLMVKSATTIQNWFRSLPIMLKRMKLRRIRERREITAKKIQAWYKRQKLSRIYQSLSIFVRQYIGERKRHLAAVKIQSFFKMTLCRRRYILLRNIVIKLEPYIRGWLIRNNYTQRLAAAKIIQKNIRMHQARKRFLLVKKSSITIQTWYTSIRVMRTCRRQYLETKRYLLMRKAAINIQQYYRGLLKMRIERESYIKLKQSTINIQRRYRGNKAMIHDQKIYTQLKQATLFVQRRFRANKLMQKNRAIYQRQKTASIKIQQWYRAIVERKKCRDYYISLQLATKVIQERYRAKKLMEAQKKSYETLKTSIVLVQQKYKALRNMRNVRTNFLYLKNKVIFIQALYRANTLSKLERKRYLTLRSAAICLQRRLRAQNNMKLTRTNYQLLRRATITVQRRFRANKLRTQCKNNYDRLRQAAIVIQKRYRAQKMMLEQKRRYQDLKKATVVIQRRFRQNKIYKNEKSQYVNLKQSVIIVQRQFRAQIEMKIVRRHYIVLRAVTVTVQRRFRAQMLMKQARHDYLELKKATVGIQNRYRAQKSMVKQRDYYQKLRGVTTTVQQKYRAKRLGKLQRSNYLDLKRATLTIQRRYRAKRSMMQQKQRYENLKNAVVFVQQRFRQNKLFEMEKARYESVKQAAIVIQQRFRAHIEMRALRKQYLLLKATTIFIQRRFHAKISMMQARQDYIKLRSAVLVIQRRYRAQKAMIRQKTHYTLLRKFAIMIQQCYRAKKLGRAQLIQYKSLKNASIVFQRRYRAHRMMLEDKQQYHLLRSATILIQRRFRQNKLYQLEHTRYEHLKNSALVIQRYFRAKLQMQSSRSQYIQLKAAVITVQTRYRALVSMRNHRTRFQILKNAVISVQRRYRAHKLMVEQRTCYQELRRCILLIQQRFKANKLAAIQRERYVSIRKSLILIQSRYRAIKAREEFRIKYRTIAHLQRFARAYLIRKVYKPLLTPEAIQARKIAKIQNAAAVKIQSTWRGYSLRKSNIPVMIVIRKHRAIEADPSKPIVPAKTLSQRCDMALSCMTNKKSSLLMIIKALEDLDFITRHCRDTCIRMSMLLPSQLYIILTSAARSRPEMIACNVATFILINFYKYSHTRKNSWNPEYLDPVFNVLLHWCDKEAPLFSTLCTLLWLFAHEEQWKEEIKNVPNIQHRLSKIQTLVERKESMVLKTKRLANVASVFSYMENIKYPTLNANWGLDYDRPNTFTNAVFACSSLIKILGFSD</sequence>
<comment type="subcellular location">
    <subcellularLocation>
        <location evidence="2">Cytoplasm</location>
    </subcellularLocation>
    <subcellularLocation>
        <location evidence="1">Nucleus</location>
    </subcellularLocation>
</comment>
<evidence type="ECO:0000259" key="13">
    <source>
        <dbReference type="PROSITE" id="PS50021"/>
    </source>
</evidence>
<evidence type="ECO:0000256" key="1">
    <source>
        <dbReference type="ARBA" id="ARBA00004123"/>
    </source>
</evidence>
<evidence type="ECO:0000313" key="15">
    <source>
        <dbReference type="Proteomes" id="UP000625711"/>
    </source>
</evidence>
<keyword evidence="10" id="KW-0539">Nucleus</keyword>
<dbReference type="InterPro" id="IPR031549">
    <property type="entry name" value="ASH"/>
</dbReference>
<dbReference type="GO" id="GO:0000922">
    <property type="term" value="C:spindle pole"/>
    <property type="evidence" value="ECO:0007669"/>
    <property type="project" value="TreeGrafter"/>
</dbReference>
<protein>
    <recommendedName>
        <fullName evidence="13">Calponin-homology (CH) domain-containing protein</fullName>
    </recommendedName>
</protein>
<dbReference type="PROSITE" id="PS50021">
    <property type="entry name" value="CH"/>
    <property type="match status" value="1"/>
</dbReference>